<evidence type="ECO:0000256" key="7">
    <source>
        <dbReference type="ARBA" id="ARBA00022989"/>
    </source>
</evidence>
<dbReference type="Pfam" id="PF22997">
    <property type="entry name" value="CHS4"/>
    <property type="match status" value="1"/>
</dbReference>
<dbReference type="InterPro" id="IPR029044">
    <property type="entry name" value="Nucleotide-diphossugar_trans"/>
</dbReference>
<comment type="subcellular location">
    <subcellularLocation>
        <location evidence="1">Cell membrane</location>
        <topology evidence="1">Multi-pass membrane protein</topology>
    </subcellularLocation>
</comment>
<keyword evidence="8 11" id="KW-0472">Membrane</keyword>
<evidence type="ECO:0000256" key="6">
    <source>
        <dbReference type="ARBA" id="ARBA00022692"/>
    </source>
</evidence>
<keyword evidence="4" id="KW-0328">Glycosyltransferase</keyword>
<dbReference type="PANTHER" id="PTHR22914">
    <property type="entry name" value="CHITIN SYNTHASE"/>
    <property type="match status" value="1"/>
</dbReference>
<feature type="compositionally biased region" description="Low complexity" evidence="10">
    <location>
        <begin position="507"/>
        <end position="519"/>
    </location>
</feature>
<feature type="transmembrane region" description="Helical" evidence="11">
    <location>
        <begin position="935"/>
        <end position="953"/>
    </location>
</feature>
<evidence type="ECO:0000256" key="2">
    <source>
        <dbReference type="ARBA" id="ARBA00012543"/>
    </source>
</evidence>
<gene>
    <name evidence="13" type="ORF">K450DRAFT_250022</name>
</gene>
<feature type="compositionally biased region" description="Polar residues" evidence="10">
    <location>
        <begin position="1035"/>
        <end position="1045"/>
    </location>
</feature>
<reference evidence="13" key="2">
    <citation type="journal article" date="2022" name="Proc. Natl. Acad. Sci. U.S.A.">
        <title>Diploid-dominant life cycles characterize the early evolution of Fungi.</title>
        <authorList>
            <person name="Amses K.R."/>
            <person name="Simmons D.R."/>
            <person name="Longcore J.E."/>
            <person name="Mondo S.J."/>
            <person name="Seto K."/>
            <person name="Jeronimo G.H."/>
            <person name="Bonds A.E."/>
            <person name="Quandt C.A."/>
            <person name="Davis W.J."/>
            <person name="Chang Y."/>
            <person name="Federici B.A."/>
            <person name="Kuo A."/>
            <person name="LaButti K."/>
            <person name="Pangilinan J."/>
            <person name="Andreopoulos W."/>
            <person name="Tritt A."/>
            <person name="Riley R."/>
            <person name="Hundley H."/>
            <person name="Johnson J."/>
            <person name="Lipzen A."/>
            <person name="Barry K."/>
            <person name="Lang B.F."/>
            <person name="Cuomo C.A."/>
            <person name="Buchler N.E."/>
            <person name="Grigoriev I.V."/>
            <person name="Spatafora J.W."/>
            <person name="Stajich J.E."/>
            <person name="James T.Y."/>
        </authorList>
    </citation>
    <scope>NUCLEOTIDE SEQUENCE</scope>
    <source>
        <strain evidence="13">AG</strain>
    </source>
</reference>
<evidence type="ECO:0000256" key="8">
    <source>
        <dbReference type="ARBA" id="ARBA00023136"/>
    </source>
</evidence>
<evidence type="ECO:0000256" key="9">
    <source>
        <dbReference type="ARBA" id="ARBA00023180"/>
    </source>
</evidence>
<evidence type="ECO:0000256" key="10">
    <source>
        <dbReference type="SAM" id="MobiDB-lite"/>
    </source>
</evidence>
<evidence type="ECO:0000313" key="14">
    <source>
        <dbReference type="Proteomes" id="UP001206595"/>
    </source>
</evidence>
<feature type="region of interest" description="Disordered" evidence="10">
    <location>
        <begin position="1001"/>
        <end position="1074"/>
    </location>
</feature>
<evidence type="ECO:0000256" key="1">
    <source>
        <dbReference type="ARBA" id="ARBA00004651"/>
    </source>
</evidence>
<dbReference type="RefSeq" id="XP_051442798.1">
    <property type="nucleotide sequence ID" value="XM_051590496.1"/>
</dbReference>
<feature type="domain" description="Chitin synthase 4-like" evidence="12">
    <location>
        <begin position="343"/>
        <end position="423"/>
    </location>
</feature>
<dbReference type="CDD" id="cd04190">
    <property type="entry name" value="Chitin_synth_C"/>
    <property type="match status" value="1"/>
</dbReference>
<keyword evidence="14" id="KW-1185">Reference proteome</keyword>
<evidence type="ECO:0000256" key="5">
    <source>
        <dbReference type="ARBA" id="ARBA00022679"/>
    </source>
</evidence>
<evidence type="ECO:0000313" key="13">
    <source>
        <dbReference type="EMBL" id="KAI8577794.1"/>
    </source>
</evidence>
<feature type="compositionally biased region" description="Low complexity" evidence="10">
    <location>
        <begin position="15"/>
        <end position="29"/>
    </location>
</feature>
<keyword evidence="5" id="KW-0808">Transferase</keyword>
<reference evidence="13" key="1">
    <citation type="submission" date="2021-06" db="EMBL/GenBank/DDBJ databases">
        <authorList>
            <consortium name="DOE Joint Genome Institute"/>
            <person name="Mondo S.J."/>
            <person name="Amses K.R."/>
            <person name="Simmons D.R."/>
            <person name="Longcore J.E."/>
            <person name="Seto K."/>
            <person name="Alves G.H."/>
            <person name="Bonds A.E."/>
            <person name="Quandt C.A."/>
            <person name="Davis W.J."/>
            <person name="Chang Y."/>
            <person name="Letcher P.M."/>
            <person name="Powell M.J."/>
            <person name="Kuo A."/>
            <person name="Labutti K."/>
            <person name="Pangilinan J."/>
            <person name="Andreopoulos W."/>
            <person name="Tritt A."/>
            <person name="Riley R."/>
            <person name="Hundley H."/>
            <person name="Johnson J."/>
            <person name="Lipzen A."/>
            <person name="Barry K."/>
            <person name="Berbee M.L."/>
            <person name="Buchler N.E."/>
            <person name="Grigoriev I.V."/>
            <person name="Spatafora J.W."/>
            <person name="Stajich J.E."/>
            <person name="James T.Y."/>
        </authorList>
    </citation>
    <scope>NUCLEOTIDE SEQUENCE</scope>
    <source>
        <strain evidence="13">AG</strain>
    </source>
</reference>
<keyword evidence="6 11" id="KW-0812">Transmembrane</keyword>
<feature type="compositionally biased region" description="Pro residues" evidence="10">
    <location>
        <begin position="138"/>
        <end position="152"/>
    </location>
</feature>
<dbReference type="GeneID" id="75915839"/>
<protein>
    <recommendedName>
        <fullName evidence="2">chitin synthase</fullName>
        <ecNumber evidence="2">2.4.1.16</ecNumber>
    </recommendedName>
</protein>
<feature type="compositionally biased region" description="Basic and acidic residues" evidence="10">
    <location>
        <begin position="66"/>
        <end position="88"/>
    </location>
</feature>
<dbReference type="Pfam" id="PF03142">
    <property type="entry name" value="Chitin_synth_2"/>
    <property type="match status" value="1"/>
</dbReference>
<feature type="transmembrane region" description="Helical" evidence="11">
    <location>
        <begin position="437"/>
        <end position="464"/>
    </location>
</feature>
<dbReference type="Proteomes" id="UP001206595">
    <property type="component" value="Unassembled WGS sequence"/>
</dbReference>
<evidence type="ECO:0000256" key="4">
    <source>
        <dbReference type="ARBA" id="ARBA00022676"/>
    </source>
</evidence>
<feature type="compositionally biased region" description="Polar residues" evidence="10">
    <location>
        <begin position="116"/>
        <end position="125"/>
    </location>
</feature>
<feature type="transmembrane region" description="Helical" evidence="11">
    <location>
        <begin position="909"/>
        <end position="928"/>
    </location>
</feature>
<feature type="region of interest" description="Disordered" evidence="10">
    <location>
        <begin position="1"/>
        <end position="156"/>
    </location>
</feature>
<dbReference type="PANTHER" id="PTHR22914:SF41">
    <property type="entry name" value="CHITIN SYNTHASE 7"/>
    <property type="match status" value="1"/>
</dbReference>
<comment type="caution">
    <text evidence="13">The sequence shown here is derived from an EMBL/GenBank/DDBJ whole genome shotgun (WGS) entry which is preliminary data.</text>
</comment>
<name>A0AAD5E6Q3_UMBRA</name>
<dbReference type="EMBL" id="MU620936">
    <property type="protein sequence ID" value="KAI8577794.1"/>
    <property type="molecule type" value="Genomic_DNA"/>
</dbReference>
<dbReference type="InterPro" id="IPR004835">
    <property type="entry name" value="Chitin_synth"/>
</dbReference>
<feature type="compositionally biased region" description="Low complexity" evidence="10">
    <location>
        <begin position="55"/>
        <end position="65"/>
    </location>
</feature>
<evidence type="ECO:0000256" key="11">
    <source>
        <dbReference type="SAM" id="Phobius"/>
    </source>
</evidence>
<sequence length="1074" mass="119689">MSNRPLPPGGDDMQPYRQPRPVRTQQPRTSRPPPANYNGTRTSAQMMEAGNTPYRRVSLSRARSLSRPERQRPRPGMLRDHTRGEMDYRPQAPPPGRPLGPAEQQRRMREQMQQRNALQRQSTMPGTAPAQPQRIPQGPMPQGPPPPPPPPKAVKKSDTVVRGWWGWTARIATCCFPNWFIKSCLRKPNALMQQAWREKLTLVYIILLACLALAFLTVGLQRVLCPVVRLSYPYSQVVDGHRDKVYRENVTIYGSIYPFSVAQSFFSSNGLNLTKDYQNTDLSGMFNADSTGACQKYDAGHTPNSLGACRVNDPYGGWIQKPDNSCLALADLQKIYASAASLSFDWEDLQPNGVDNLAQSPLLIYGDSVLNISNYLSANTQFFGSAGDLILKNGRGNDASYSLMNNPQTKDAIPCLLARYQAGVISTENGGCIAANIIMNVMIAVIIAVVVIRYLMAIIFQWFIASSLVKPGGRSGFLSWRSKAGGNDDPANHVRAPTNIYNSAAMQSSSSVNSSRDNSPTASPSLSAVDLKPNVDIVTTKLYTILQVTCYSEGEESMRTTMDSLANTTYSNKHKVFMVIADGLITGSGESRSTPDIVIDMLDLDPTMPEPKACSYLAIADGEKQLNMAKVYAGHYKGVACLVIVKCGTPAEAKLPKPGNRGKRDSQMILMAFFQRVLFNDRLSELDYEIFWKMTWLTKGVTPDKFETVLMVDADTKVLPDALTYMVAAMVNDITIMGLCGETRIANKRTSWVTAIQVFEYYISHHYAKAFESLFGGVTCLPGCFSMYRIKAPKNGSWVPILANPDIVLEYNENVVTTLHEKNLLLLGEDRFLSTLMLRTFPKRQMMFVPQARCKTIVPDTFSVLLSQRRRWINSTVHNLMELVLVSDLCGIACLSMQFSVFIDLIGTVVLPAAIVLTVYVIISVALAENRNWQPIILLCCIIGLPAVLIVLTTRKFIYILWMIVYLLALPVWNLILPAYSFWRFDDFSWGATRVVEGEKKDKDEMQSFNQPHNSPRRGPTARLPPHQQPPTMLISPQTLHQQQQHSDDGDESTDGSSNSHLTHELLSHQGRRI</sequence>
<accession>A0AAD5E6Q3</accession>
<feature type="region of interest" description="Disordered" evidence="10">
    <location>
        <begin position="507"/>
        <end position="526"/>
    </location>
</feature>
<keyword evidence="7 11" id="KW-1133">Transmembrane helix</keyword>
<dbReference type="InterPro" id="IPR054295">
    <property type="entry name" value="CHS4-like_dom"/>
</dbReference>
<dbReference type="GO" id="GO:0030428">
    <property type="term" value="C:cell septum"/>
    <property type="evidence" value="ECO:0007669"/>
    <property type="project" value="TreeGrafter"/>
</dbReference>
<keyword evidence="3" id="KW-1003">Cell membrane</keyword>
<feature type="transmembrane region" description="Helical" evidence="11">
    <location>
        <begin position="202"/>
        <end position="220"/>
    </location>
</feature>
<dbReference type="SUPFAM" id="SSF53448">
    <property type="entry name" value="Nucleotide-diphospho-sugar transferases"/>
    <property type="match status" value="1"/>
</dbReference>
<organism evidence="13 14">
    <name type="scientific">Umbelopsis ramanniana AG</name>
    <dbReference type="NCBI Taxonomy" id="1314678"/>
    <lineage>
        <taxon>Eukaryota</taxon>
        <taxon>Fungi</taxon>
        <taxon>Fungi incertae sedis</taxon>
        <taxon>Mucoromycota</taxon>
        <taxon>Mucoromycotina</taxon>
        <taxon>Umbelopsidomycetes</taxon>
        <taxon>Umbelopsidales</taxon>
        <taxon>Umbelopsidaceae</taxon>
        <taxon>Umbelopsis</taxon>
    </lineage>
</organism>
<dbReference type="GO" id="GO:0006031">
    <property type="term" value="P:chitin biosynthetic process"/>
    <property type="evidence" value="ECO:0007669"/>
    <property type="project" value="TreeGrafter"/>
</dbReference>
<dbReference type="AlphaFoldDB" id="A0AAD5E6Q3"/>
<dbReference type="GO" id="GO:0005886">
    <property type="term" value="C:plasma membrane"/>
    <property type="evidence" value="ECO:0007669"/>
    <property type="project" value="UniProtKB-SubCell"/>
</dbReference>
<dbReference type="GO" id="GO:0004100">
    <property type="term" value="F:chitin synthase activity"/>
    <property type="evidence" value="ECO:0007669"/>
    <property type="project" value="UniProtKB-EC"/>
</dbReference>
<proteinExistence type="predicted"/>
<evidence type="ECO:0000259" key="12">
    <source>
        <dbReference type="Pfam" id="PF22997"/>
    </source>
</evidence>
<keyword evidence="9" id="KW-0325">Glycoprotein</keyword>
<evidence type="ECO:0000256" key="3">
    <source>
        <dbReference type="ARBA" id="ARBA00022475"/>
    </source>
</evidence>
<feature type="transmembrane region" description="Helical" evidence="11">
    <location>
        <begin position="959"/>
        <end position="980"/>
    </location>
</feature>
<dbReference type="EC" id="2.4.1.16" evidence="2"/>